<evidence type="ECO:0000259" key="5">
    <source>
        <dbReference type="PROSITE" id="PS50956"/>
    </source>
</evidence>
<dbReference type="InterPro" id="IPR019888">
    <property type="entry name" value="Tscrpt_reg_AsnC-like"/>
</dbReference>
<evidence type="ECO:0000256" key="4">
    <source>
        <dbReference type="SAM" id="MobiDB-lite"/>
    </source>
</evidence>
<comment type="caution">
    <text evidence="6">The sequence shown here is derived from an EMBL/GenBank/DDBJ whole genome shotgun (WGS) entry which is preliminary data.</text>
</comment>
<evidence type="ECO:0000256" key="1">
    <source>
        <dbReference type="ARBA" id="ARBA00023015"/>
    </source>
</evidence>
<keyword evidence="1" id="KW-0805">Transcription regulation</keyword>
<dbReference type="InterPro" id="IPR019885">
    <property type="entry name" value="Tscrpt_reg_HTH_AsnC-type_CS"/>
</dbReference>
<protein>
    <submittedName>
        <fullName evidence="6">Lrp/AsnC family transcriptional regulator</fullName>
    </submittedName>
</protein>
<dbReference type="Gene3D" id="1.10.10.10">
    <property type="entry name" value="Winged helix-like DNA-binding domain superfamily/Winged helix DNA-binding domain"/>
    <property type="match status" value="1"/>
</dbReference>
<dbReference type="RefSeq" id="WP_344166771.1">
    <property type="nucleotide sequence ID" value="NZ_BAAARY010000001.1"/>
</dbReference>
<gene>
    <name evidence="6" type="ORF">GCM10010201_01750</name>
</gene>
<feature type="region of interest" description="Disordered" evidence="4">
    <location>
        <begin position="139"/>
        <end position="163"/>
    </location>
</feature>
<dbReference type="InterPro" id="IPR036390">
    <property type="entry name" value="WH_DNA-bd_sf"/>
</dbReference>
<dbReference type="InterPro" id="IPR036388">
    <property type="entry name" value="WH-like_DNA-bd_sf"/>
</dbReference>
<dbReference type="InterPro" id="IPR011991">
    <property type="entry name" value="ArsR-like_HTH"/>
</dbReference>
<dbReference type="EMBL" id="BAAARY010000001">
    <property type="protein sequence ID" value="GAA2510664.1"/>
    <property type="molecule type" value="Genomic_DNA"/>
</dbReference>
<organism evidence="6 7">
    <name type="scientific">Pilimelia columellifera subsp. columellifera</name>
    <dbReference type="NCBI Taxonomy" id="706583"/>
    <lineage>
        <taxon>Bacteria</taxon>
        <taxon>Bacillati</taxon>
        <taxon>Actinomycetota</taxon>
        <taxon>Actinomycetes</taxon>
        <taxon>Micromonosporales</taxon>
        <taxon>Micromonosporaceae</taxon>
        <taxon>Pilimelia</taxon>
    </lineage>
</organism>
<evidence type="ECO:0000313" key="7">
    <source>
        <dbReference type="Proteomes" id="UP001499978"/>
    </source>
</evidence>
<dbReference type="InterPro" id="IPR011008">
    <property type="entry name" value="Dimeric_a/b-barrel"/>
</dbReference>
<dbReference type="CDD" id="cd00090">
    <property type="entry name" value="HTH_ARSR"/>
    <property type="match status" value="1"/>
</dbReference>
<dbReference type="PANTHER" id="PTHR30154">
    <property type="entry name" value="LEUCINE-RESPONSIVE REGULATORY PROTEIN"/>
    <property type="match status" value="1"/>
</dbReference>
<dbReference type="SMART" id="SM00344">
    <property type="entry name" value="HTH_ASNC"/>
    <property type="match status" value="1"/>
</dbReference>
<dbReference type="InterPro" id="IPR019887">
    <property type="entry name" value="Tscrpt_reg_AsnC/Lrp_C"/>
</dbReference>
<dbReference type="SUPFAM" id="SSF54909">
    <property type="entry name" value="Dimeric alpha+beta barrel"/>
    <property type="match status" value="1"/>
</dbReference>
<keyword evidence="3" id="KW-0804">Transcription</keyword>
<dbReference type="Proteomes" id="UP001499978">
    <property type="component" value="Unassembled WGS sequence"/>
</dbReference>
<evidence type="ECO:0000256" key="3">
    <source>
        <dbReference type="ARBA" id="ARBA00023163"/>
    </source>
</evidence>
<dbReference type="SUPFAM" id="SSF46785">
    <property type="entry name" value="Winged helix' DNA-binding domain"/>
    <property type="match status" value="1"/>
</dbReference>
<dbReference type="PANTHER" id="PTHR30154:SF53">
    <property type="entry name" value="HTH-TYPE TRANSCRIPTIONAL REGULATOR LRPC"/>
    <property type="match status" value="1"/>
</dbReference>
<reference evidence="7" key="1">
    <citation type="journal article" date="2019" name="Int. J. Syst. Evol. Microbiol.">
        <title>The Global Catalogue of Microorganisms (GCM) 10K type strain sequencing project: providing services to taxonomists for standard genome sequencing and annotation.</title>
        <authorList>
            <consortium name="The Broad Institute Genomics Platform"/>
            <consortium name="The Broad Institute Genome Sequencing Center for Infectious Disease"/>
            <person name="Wu L."/>
            <person name="Ma J."/>
        </authorList>
    </citation>
    <scope>NUCLEOTIDE SEQUENCE [LARGE SCALE GENOMIC DNA]</scope>
    <source>
        <strain evidence="7">JCM 3367</strain>
    </source>
</reference>
<keyword evidence="7" id="KW-1185">Reference proteome</keyword>
<keyword evidence="2" id="KW-0238">DNA-binding</keyword>
<dbReference type="Pfam" id="PF01037">
    <property type="entry name" value="AsnC_trans_reg"/>
    <property type="match status" value="1"/>
</dbReference>
<evidence type="ECO:0000256" key="2">
    <source>
        <dbReference type="ARBA" id="ARBA00023125"/>
    </source>
</evidence>
<evidence type="ECO:0000313" key="6">
    <source>
        <dbReference type="EMBL" id="GAA2510664.1"/>
    </source>
</evidence>
<dbReference type="PROSITE" id="PS00519">
    <property type="entry name" value="HTH_ASNC_1"/>
    <property type="match status" value="1"/>
</dbReference>
<accession>A0ABP6A4Y5</accession>
<feature type="domain" description="HTH asnC-type" evidence="5">
    <location>
        <begin position="1"/>
        <end position="62"/>
    </location>
</feature>
<dbReference type="PROSITE" id="PS50956">
    <property type="entry name" value="HTH_ASNC_2"/>
    <property type="match status" value="1"/>
</dbReference>
<sequence>MDHIDRLLIGMLRDNARLSYAELARKVGLSAPSVHDRVGKLEASGVIKAYRADIALEAVGLGVTAMIGVIQVTGHEIDDMAEELRALTEIESCYYVAGAEAFQLVARVGTIADLEQLIGRINRVPGVASTRTVIALSTKWEHRPPPAGPPDVSLDRAGRKDDD</sequence>
<dbReference type="PRINTS" id="PR00033">
    <property type="entry name" value="HTHASNC"/>
</dbReference>
<proteinExistence type="predicted"/>
<dbReference type="Pfam" id="PF13412">
    <property type="entry name" value="HTH_24"/>
    <property type="match status" value="1"/>
</dbReference>
<feature type="compositionally biased region" description="Basic and acidic residues" evidence="4">
    <location>
        <begin position="153"/>
        <end position="163"/>
    </location>
</feature>
<name>A0ABP6A4Y5_9ACTN</name>
<dbReference type="Gene3D" id="3.30.70.920">
    <property type="match status" value="1"/>
</dbReference>
<dbReference type="InterPro" id="IPR000485">
    <property type="entry name" value="AsnC-type_HTH_dom"/>
</dbReference>